<dbReference type="Proteomes" id="UP000054018">
    <property type="component" value="Unassembled WGS sequence"/>
</dbReference>
<reference evidence="1 2" key="1">
    <citation type="submission" date="2014-04" db="EMBL/GenBank/DDBJ databases">
        <authorList>
            <consortium name="DOE Joint Genome Institute"/>
            <person name="Kuo A."/>
            <person name="Kohler A."/>
            <person name="Costa M.D."/>
            <person name="Nagy L.G."/>
            <person name="Floudas D."/>
            <person name="Copeland A."/>
            <person name="Barry K.W."/>
            <person name="Cichocki N."/>
            <person name="Veneault-Fourrey C."/>
            <person name="LaButti K."/>
            <person name="Lindquist E.A."/>
            <person name="Lipzen A."/>
            <person name="Lundell T."/>
            <person name="Morin E."/>
            <person name="Murat C."/>
            <person name="Sun H."/>
            <person name="Tunlid A."/>
            <person name="Henrissat B."/>
            <person name="Grigoriev I.V."/>
            <person name="Hibbett D.S."/>
            <person name="Martin F."/>
            <person name="Nordberg H.P."/>
            <person name="Cantor M.N."/>
            <person name="Hua S.X."/>
        </authorList>
    </citation>
    <scope>NUCLEOTIDE SEQUENCE [LARGE SCALE GENOMIC DNA]</scope>
    <source>
        <strain evidence="1 2">441</strain>
    </source>
</reference>
<accession>A0A0C9Y925</accession>
<gene>
    <name evidence="1" type="ORF">PISMIDRAFT_17994</name>
</gene>
<dbReference type="OrthoDB" id="3236755at2759"/>
<keyword evidence="2" id="KW-1185">Reference proteome</keyword>
<organism evidence="1 2">
    <name type="scientific">Pisolithus microcarpus 441</name>
    <dbReference type="NCBI Taxonomy" id="765257"/>
    <lineage>
        <taxon>Eukaryota</taxon>
        <taxon>Fungi</taxon>
        <taxon>Dikarya</taxon>
        <taxon>Basidiomycota</taxon>
        <taxon>Agaricomycotina</taxon>
        <taxon>Agaricomycetes</taxon>
        <taxon>Agaricomycetidae</taxon>
        <taxon>Boletales</taxon>
        <taxon>Sclerodermatineae</taxon>
        <taxon>Pisolithaceae</taxon>
        <taxon>Pisolithus</taxon>
    </lineage>
</organism>
<dbReference type="EMBL" id="KN833996">
    <property type="protein sequence ID" value="KIK13431.1"/>
    <property type="molecule type" value="Genomic_DNA"/>
</dbReference>
<protein>
    <submittedName>
        <fullName evidence="1">Uncharacterized protein</fullName>
    </submittedName>
</protein>
<evidence type="ECO:0000313" key="1">
    <source>
        <dbReference type="EMBL" id="KIK13431.1"/>
    </source>
</evidence>
<sequence>MDSPTKAKLDLLRLYLKNLPNSIPFVDPGGMSQYGFDFFLVDDEDMADKGPVGAINCQLEIWLGHWNNGPILFMEQGPSLCKLTDLFKEWFRGLSSDPEIPILHKWLDDLITAAEYAYSSTNTKLPEVMLDQAINAPLADIPVIRHTKRPWLGKSDTKLLKWGCANTSPAAPRVQALLLERK</sequence>
<proteinExistence type="predicted"/>
<dbReference type="HOGENOM" id="CLU_1482573_0_0_1"/>
<evidence type="ECO:0000313" key="2">
    <source>
        <dbReference type="Proteomes" id="UP000054018"/>
    </source>
</evidence>
<dbReference type="AlphaFoldDB" id="A0A0C9Y925"/>
<name>A0A0C9Y925_9AGAM</name>
<reference evidence="2" key="2">
    <citation type="submission" date="2015-01" db="EMBL/GenBank/DDBJ databases">
        <title>Evolutionary Origins and Diversification of the Mycorrhizal Mutualists.</title>
        <authorList>
            <consortium name="DOE Joint Genome Institute"/>
            <consortium name="Mycorrhizal Genomics Consortium"/>
            <person name="Kohler A."/>
            <person name="Kuo A."/>
            <person name="Nagy L.G."/>
            <person name="Floudas D."/>
            <person name="Copeland A."/>
            <person name="Barry K.W."/>
            <person name="Cichocki N."/>
            <person name="Veneault-Fourrey C."/>
            <person name="LaButti K."/>
            <person name="Lindquist E.A."/>
            <person name="Lipzen A."/>
            <person name="Lundell T."/>
            <person name="Morin E."/>
            <person name="Murat C."/>
            <person name="Riley R."/>
            <person name="Ohm R."/>
            <person name="Sun H."/>
            <person name="Tunlid A."/>
            <person name="Henrissat B."/>
            <person name="Grigoriev I.V."/>
            <person name="Hibbett D.S."/>
            <person name="Martin F."/>
        </authorList>
    </citation>
    <scope>NUCLEOTIDE SEQUENCE [LARGE SCALE GENOMIC DNA]</scope>
    <source>
        <strain evidence="2">441</strain>
    </source>
</reference>